<keyword evidence="3" id="KW-1185">Reference proteome</keyword>
<organism evidence="2 3">
    <name type="scientific">Elysia chlorotica</name>
    <name type="common">Eastern emerald elysia</name>
    <name type="synonym">Sea slug</name>
    <dbReference type="NCBI Taxonomy" id="188477"/>
    <lineage>
        <taxon>Eukaryota</taxon>
        <taxon>Metazoa</taxon>
        <taxon>Spiralia</taxon>
        <taxon>Lophotrochozoa</taxon>
        <taxon>Mollusca</taxon>
        <taxon>Gastropoda</taxon>
        <taxon>Heterobranchia</taxon>
        <taxon>Euthyneura</taxon>
        <taxon>Panpulmonata</taxon>
        <taxon>Sacoglossa</taxon>
        <taxon>Placobranchoidea</taxon>
        <taxon>Plakobranchidae</taxon>
        <taxon>Elysia</taxon>
    </lineage>
</organism>
<feature type="region of interest" description="Disordered" evidence="1">
    <location>
        <begin position="1"/>
        <end position="29"/>
    </location>
</feature>
<proteinExistence type="predicted"/>
<dbReference type="EMBL" id="RQTK01000448">
    <property type="protein sequence ID" value="RUS79485.1"/>
    <property type="molecule type" value="Genomic_DNA"/>
</dbReference>
<protein>
    <submittedName>
        <fullName evidence="2">Uncharacterized protein</fullName>
    </submittedName>
</protein>
<feature type="compositionally biased region" description="Polar residues" evidence="1">
    <location>
        <begin position="218"/>
        <end position="231"/>
    </location>
</feature>
<dbReference type="Proteomes" id="UP000271974">
    <property type="component" value="Unassembled WGS sequence"/>
</dbReference>
<sequence length="231" mass="25813">MQAGPDAGHNKDISLASDWPAPNARLEPSGPGIGRATVVNPELNPLVYLMSWSSDYSFLFGLTNQSSLADWIGRSTVVNPELNPLSHLMFWSSDYSLLFGLTNPSHGPVNTSRLEQTIKGFPETWSNHQTDAALTGFPGLAKCRYIPKAMVSGLEQTAVRRVKYPKSEAGKYKTRWVRMREKYGKTPRLLIQSLAPAAPVRQEDTETEDREDRLVLQTRPNKQNPSLVEFE</sequence>
<name>A0A3S1HHK2_ELYCH</name>
<gene>
    <name evidence="2" type="ORF">EGW08_012753</name>
</gene>
<evidence type="ECO:0000256" key="1">
    <source>
        <dbReference type="SAM" id="MobiDB-lite"/>
    </source>
</evidence>
<dbReference type="AlphaFoldDB" id="A0A3S1HHK2"/>
<reference evidence="2 3" key="1">
    <citation type="submission" date="2019-01" db="EMBL/GenBank/DDBJ databases">
        <title>A draft genome assembly of the solar-powered sea slug Elysia chlorotica.</title>
        <authorList>
            <person name="Cai H."/>
            <person name="Li Q."/>
            <person name="Fang X."/>
            <person name="Li J."/>
            <person name="Curtis N.E."/>
            <person name="Altenburger A."/>
            <person name="Shibata T."/>
            <person name="Feng M."/>
            <person name="Maeda T."/>
            <person name="Schwartz J.A."/>
            <person name="Shigenobu S."/>
            <person name="Lundholm N."/>
            <person name="Nishiyama T."/>
            <person name="Yang H."/>
            <person name="Hasebe M."/>
            <person name="Li S."/>
            <person name="Pierce S.K."/>
            <person name="Wang J."/>
        </authorList>
    </citation>
    <scope>NUCLEOTIDE SEQUENCE [LARGE SCALE GENOMIC DNA]</scope>
    <source>
        <strain evidence="2">EC2010</strain>
        <tissue evidence="2">Whole organism of an adult</tissue>
    </source>
</reference>
<feature type="region of interest" description="Disordered" evidence="1">
    <location>
        <begin position="194"/>
        <end position="231"/>
    </location>
</feature>
<comment type="caution">
    <text evidence="2">The sequence shown here is derived from an EMBL/GenBank/DDBJ whole genome shotgun (WGS) entry which is preliminary data.</text>
</comment>
<evidence type="ECO:0000313" key="2">
    <source>
        <dbReference type="EMBL" id="RUS79485.1"/>
    </source>
</evidence>
<evidence type="ECO:0000313" key="3">
    <source>
        <dbReference type="Proteomes" id="UP000271974"/>
    </source>
</evidence>
<accession>A0A3S1HHK2</accession>